<accession>A0A381XDD6</accession>
<dbReference type="AlphaFoldDB" id="A0A381XDD6"/>
<name>A0A381XDD6_9ZZZZ</name>
<proteinExistence type="predicted"/>
<reference evidence="1" key="1">
    <citation type="submission" date="2018-05" db="EMBL/GenBank/DDBJ databases">
        <authorList>
            <person name="Lanie J.A."/>
            <person name="Ng W.-L."/>
            <person name="Kazmierczak K.M."/>
            <person name="Andrzejewski T.M."/>
            <person name="Davidsen T.M."/>
            <person name="Wayne K.J."/>
            <person name="Tettelin H."/>
            <person name="Glass J.I."/>
            <person name="Rusch D."/>
            <person name="Podicherti R."/>
            <person name="Tsui H.-C.T."/>
            <person name="Winkler M.E."/>
        </authorList>
    </citation>
    <scope>NUCLEOTIDE SEQUENCE</scope>
</reference>
<gene>
    <name evidence="1" type="ORF">METZ01_LOCUS115041</name>
</gene>
<dbReference type="EMBL" id="UINC01014606">
    <property type="protein sequence ID" value="SVA62187.1"/>
    <property type="molecule type" value="Genomic_DNA"/>
</dbReference>
<organism evidence="1">
    <name type="scientific">marine metagenome</name>
    <dbReference type="NCBI Taxonomy" id="408172"/>
    <lineage>
        <taxon>unclassified sequences</taxon>
        <taxon>metagenomes</taxon>
        <taxon>ecological metagenomes</taxon>
    </lineage>
</organism>
<evidence type="ECO:0000313" key="1">
    <source>
        <dbReference type="EMBL" id="SVA62187.1"/>
    </source>
</evidence>
<sequence length="77" mass="8562">MDPTIHTIIVGLVIGLAYHAGRYFGNKKVFEDAISTCLDKLERDGYLAVKKDKDGEKDMIPISEIVAEALRDARPTK</sequence>
<protein>
    <submittedName>
        <fullName evidence="1">Uncharacterized protein</fullName>
    </submittedName>
</protein>